<evidence type="ECO:0000313" key="1">
    <source>
        <dbReference type="EMBL" id="SDW48761.1"/>
    </source>
</evidence>
<evidence type="ECO:0008006" key="3">
    <source>
        <dbReference type="Google" id="ProtNLM"/>
    </source>
</evidence>
<reference evidence="1 2" key="1">
    <citation type="submission" date="2016-10" db="EMBL/GenBank/DDBJ databases">
        <authorList>
            <person name="Varghese N."/>
            <person name="Submissions S."/>
        </authorList>
    </citation>
    <scope>NUCLEOTIDE SEQUENCE [LARGE SCALE GENOMIC DNA]</scope>
    <source>
        <strain evidence="1 2">DSM 25353</strain>
    </source>
</reference>
<evidence type="ECO:0000313" key="2">
    <source>
        <dbReference type="Proteomes" id="UP000198711"/>
    </source>
</evidence>
<dbReference type="Proteomes" id="UP000198711">
    <property type="component" value="Unassembled WGS sequence"/>
</dbReference>
<protein>
    <recommendedName>
        <fullName evidence="3">DUF3592 domain-containing protein</fullName>
    </recommendedName>
</protein>
<dbReference type="EMBL" id="FNNO01000003">
    <property type="protein sequence ID" value="SDW48761.1"/>
    <property type="molecule type" value="Genomic_DNA"/>
</dbReference>
<proteinExistence type="predicted"/>
<keyword evidence="2" id="KW-1185">Reference proteome</keyword>
<accession>A0A8X8IDE2</accession>
<name>A0A8X8IDE2_9BACT</name>
<organism evidence="1 2">
    <name type="scientific">Hydrobacter penzbergensis</name>
    <dbReference type="NCBI Taxonomy" id="1235997"/>
    <lineage>
        <taxon>Bacteria</taxon>
        <taxon>Pseudomonadati</taxon>
        <taxon>Bacteroidota</taxon>
        <taxon>Chitinophagia</taxon>
        <taxon>Chitinophagales</taxon>
        <taxon>Chitinophagaceae</taxon>
        <taxon>Hydrobacter</taxon>
    </lineage>
</organism>
<comment type="caution">
    <text evidence="1">The sequence shown here is derived from an EMBL/GenBank/DDBJ whole genome shotgun (WGS) entry which is preliminary data.</text>
</comment>
<gene>
    <name evidence="1" type="ORF">SAMN05444410_10397</name>
</gene>
<dbReference type="AlphaFoldDB" id="A0A8X8IDE2"/>
<sequence length="146" mass="16874">MYKGIFILYLVCFGCYLLFTRQPDYFDGEKIPATIHWLKDSASGINIPKAVYKEGNITYAIDARYPLREWKEGDTLTVIYEIAKPSHAAVYRFWGYGITWGELLTSIVLCVALFQVAVAITSNPTPESLVEQLDYKEEKKRRYKEE</sequence>